<keyword evidence="7" id="KW-1185">Reference proteome</keyword>
<dbReference type="CDD" id="cd08645">
    <property type="entry name" value="FMT_core_GART"/>
    <property type="match status" value="1"/>
</dbReference>
<dbReference type="AlphaFoldDB" id="A0A1U7LYB1"/>
<dbReference type="PANTHER" id="PTHR43369:SF2">
    <property type="entry name" value="PHOSPHORIBOSYLGLYCINAMIDE FORMYLTRANSFERASE"/>
    <property type="match status" value="1"/>
</dbReference>
<evidence type="ECO:0000313" key="7">
    <source>
        <dbReference type="Proteomes" id="UP000187166"/>
    </source>
</evidence>
<dbReference type="Pfam" id="PF00551">
    <property type="entry name" value="Formyl_trans_N"/>
    <property type="match status" value="1"/>
</dbReference>
<comment type="function">
    <text evidence="4">Catalyzes the transfer of a formyl group from 10-formyltetrahydrofolate to 5-phospho-ribosyl-glycinamide (GAR), producing 5-phospho-ribosyl-N-formylglycinamide (FGAR) and tetrahydrofolate.</text>
</comment>
<keyword evidence="3 4" id="KW-0658">Purine biosynthesis</keyword>
<feature type="binding site" evidence="4">
    <location>
        <begin position="28"/>
        <end position="30"/>
    </location>
    <ligand>
        <name>N(1)-(5-phospho-beta-D-ribosyl)glycinamide</name>
        <dbReference type="ChEBI" id="CHEBI:143788"/>
    </ligand>
</feature>
<feature type="site" description="Raises pKa of active site His" evidence="4">
    <location>
        <position position="157"/>
    </location>
</feature>
<dbReference type="GO" id="GO:0005829">
    <property type="term" value="C:cytosol"/>
    <property type="evidence" value="ECO:0007669"/>
    <property type="project" value="TreeGrafter"/>
</dbReference>
<dbReference type="Gene3D" id="3.40.50.170">
    <property type="entry name" value="Formyl transferase, N-terminal domain"/>
    <property type="match status" value="1"/>
</dbReference>
<protein>
    <recommendedName>
        <fullName evidence="4">Phosphoribosylglycinamide formyltransferase</fullName>
        <ecNumber evidence="4">2.1.2.2</ecNumber>
    </recommendedName>
    <alternativeName>
        <fullName evidence="4">5'-phosphoribosylglycinamide transformylase</fullName>
    </alternativeName>
    <alternativeName>
        <fullName evidence="4">GAR transformylase</fullName>
        <shortName evidence="4">GART</shortName>
    </alternativeName>
</protein>
<comment type="catalytic activity">
    <reaction evidence="4">
        <text>N(1)-(5-phospho-beta-D-ribosyl)glycinamide + (6R)-10-formyltetrahydrofolate = N(2)-formyl-N(1)-(5-phospho-beta-D-ribosyl)glycinamide + (6S)-5,6,7,8-tetrahydrofolate + H(+)</text>
        <dbReference type="Rhea" id="RHEA:15053"/>
        <dbReference type="ChEBI" id="CHEBI:15378"/>
        <dbReference type="ChEBI" id="CHEBI:57453"/>
        <dbReference type="ChEBI" id="CHEBI:143788"/>
        <dbReference type="ChEBI" id="CHEBI:147286"/>
        <dbReference type="ChEBI" id="CHEBI:195366"/>
        <dbReference type="EC" id="2.1.2.2"/>
    </reaction>
</comment>
<keyword evidence="2 4" id="KW-0808">Transferase</keyword>
<organism evidence="6 7">
    <name type="scientific">Peptoniphilus porci</name>
    <dbReference type="NCBI Taxonomy" id="2652280"/>
    <lineage>
        <taxon>Bacteria</taxon>
        <taxon>Bacillati</taxon>
        <taxon>Bacillota</taxon>
        <taxon>Tissierellia</taxon>
        <taxon>Tissierellales</taxon>
        <taxon>Peptoniphilaceae</taxon>
        <taxon>Peptoniphilus</taxon>
    </lineage>
</organism>
<comment type="caution">
    <text evidence="4">Lacks conserved residue(s) required for the propagation of feature annotation.</text>
</comment>
<evidence type="ECO:0000259" key="5">
    <source>
        <dbReference type="Pfam" id="PF00551"/>
    </source>
</evidence>
<dbReference type="InterPro" id="IPR036477">
    <property type="entry name" value="Formyl_transf_N_sf"/>
</dbReference>
<dbReference type="InterPro" id="IPR004607">
    <property type="entry name" value="GART"/>
</dbReference>
<evidence type="ECO:0000256" key="3">
    <source>
        <dbReference type="ARBA" id="ARBA00022755"/>
    </source>
</evidence>
<proteinExistence type="inferred from homology"/>
<dbReference type="EMBL" id="MJIH01000001">
    <property type="protein sequence ID" value="OLR64399.1"/>
    <property type="molecule type" value="Genomic_DNA"/>
</dbReference>
<dbReference type="GO" id="GO:0004644">
    <property type="term" value="F:phosphoribosylglycinamide formyltransferase activity"/>
    <property type="evidence" value="ECO:0007669"/>
    <property type="project" value="UniProtKB-UniRule"/>
</dbReference>
<dbReference type="Proteomes" id="UP000187166">
    <property type="component" value="Unassembled WGS sequence"/>
</dbReference>
<evidence type="ECO:0000256" key="4">
    <source>
        <dbReference type="HAMAP-Rule" id="MF_01930"/>
    </source>
</evidence>
<feature type="active site" description="Proton donor" evidence="4">
    <location>
        <position position="116"/>
    </location>
</feature>
<feature type="binding site" evidence="4">
    <location>
        <position position="114"/>
    </location>
    <ligand>
        <name>(6R)-10-formyltetrahydrofolate</name>
        <dbReference type="ChEBI" id="CHEBI:195366"/>
    </ligand>
</feature>
<dbReference type="EC" id="2.1.2.2" evidence="4"/>
<comment type="pathway">
    <text evidence="1 4">Purine metabolism; IMP biosynthesis via de novo pathway; N(2)-formyl-N(1)-(5-phospho-D-ribosyl)glycinamide from N(1)-(5-phospho-D-ribosyl)glycinamide (10-formyl THF route): step 1/1.</text>
</comment>
<comment type="caution">
    <text evidence="6">The sequence shown here is derived from an EMBL/GenBank/DDBJ whole genome shotgun (WGS) entry which is preliminary data.</text>
</comment>
<dbReference type="PANTHER" id="PTHR43369">
    <property type="entry name" value="PHOSPHORIBOSYLGLYCINAMIDE FORMYLTRANSFERASE"/>
    <property type="match status" value="1"/>
</dbReference>
<accession>A0A1U7LYB1</accession>
<reference evidence="6 7" key="1">
    <citation type="journal article" date="2016" name="Appl. Environ. Microbiol.">
        <title>Function and Phylogeny of Bacterial Butyryl Coenzyme A:Acetate Transferases and Their Diversity in the Proximal Colon of Swine.</title>
        <authorList>
            <person name="Trachsel J."/>
            <person name="Bayles D.O."/>
            <person name="Looft T."/>
            <person name="Levine U.Y."/>
            <person name="Allen H.K."/>
        </authorList>
    </citation>
    <scope>NUCLEOTIDE SEQUENCE [LARGE SCALE GENOMIC DNA]</scope>
    <source>
        <strain evidence="6 7">35-6-1</strain>
    </source>
</reference>
<sequence>MNLEKLFLEKIELNLVSKNIAVLISGGGTNLQAIIDNTKNDYINGKVKIVISNKENAYGLVRAKNAGIKGVVIKDDEKLISTLSENKIDLIVLAGYLKILPEKITKIYENKIINIHPSLIPAFCGRGYYGLKVHEAVIKKGVKYTGATTHFVNECADDGPIIMQKITEVGDETPEELQAKVLKIEHEILPKSVKYFCEDKLKVVNGKVVIGG</sequence>
<dbReference type="SUPFAM" id="SSF53328">
    <property type="entry name" value="Formyltransferase"/>
    <property type="match status" value="1"/>
</dbReference>
<dbReference type="InterPro" id="IPR002376">
    <property type="entry name" value="Formyl_transf_N"/>
</dbReference>
<gene>
    <name evidence="4" type="primary">purN</name>
    <name evidence="6" type="ORF">BIV18_01975</name>
</gene>
<dbReference type="STRING" id="1465756.BIV18_01975"/>
<feature type="binding site" evidence="4">
    <location>
        <begin position="97"/>
        <end position="100"/>
    </location>
    <ligand>
        <name>(6R)-10-formyltetrahydrofolate</name>
        <dbReference type="ChEBI" id="CHEBI:195366"/>
    </ligand>
</feature>
<dbReference type="GO" id="GO:0006189">
    <property type="term" value="P:'de novo' IMP biosynthetic process"/>
    <property type="evidence" value="ECO:0007669"/>
    <property type="project" value="UniProtKB-UniRule"/>
</dbReference>
<name>A0A1U7LYB1_9FIRM</name>
<dbReference type="NCBIfam" id="TIGR00639">
    <property type="entry name" value="PurN"/>
    <property type="match status" value="1"/>
</dbReference>
<dbReference type="eggNOG" id="COG0299">
    <property type="taxonomic scope" value="Bacteria"/>
</dbReference>
<feature type="domain" description="Formyl transferase N-terminal" evidence="5">
    <location>
        <begin position="18"/>
        <end position="192"/>
    </location>
</feature>
<evidence type="ECO:0000256" key="2">
    <source>
        <dbReference type="ARBA" id="ARBA00022679"/>
    </source>
</evidence>
<evidence type="ECO:0000256" key="1">
    <source>
        <dbReference type="ARBA" id="ARBA00005054"/>
    </source>
</evidence>
<evidence type="ECO:0000313" key="6">
    <source>
        <dbReference type="EMBL" id="OLR64399.1"/>
    </source>
</evidence>
<dbReference type="HAMAP" id="MF_01930">
    <property type="entry name" value="PurN"/>
    <property type="match status" value="1"/>
</dbReference>
<dbReference type="UniPathway" id="UPA00074">
    <property type="reaction ID" value="UER00126"/>
</dbReference>
<comment type="similarity">
    <text evidence="4">Belongs to the GART family.</text>
</comment>